<evidence type="ECO:0000313" key="2">
    <source>
        <dbReference type="Proteomes" id="UP001501508"/>
    </source>
</evidence>
<evidence type="ECO:0000313" key="1">
    <source>
        <dbReference type="EMBL" id="GAA4439431.1"/>
    </source>
</evidence>
<name>A0ABP8LXG3_9BACT</name>
<dbReference type="Proteomes" id="UP001501508">
    <property type="component" value="Unassembled WGS sequence"/>
</dbReference>
<protein>
    <submittedName>
        <fullName evidence="1">Uncharacterized protein</fullName>
    </submittedName>
</protein>
<reference evidence="2" key="1">
    <citation type="journal article" date="2019" name="Int. J. Syst. Evol. Microbiol.">
        <title>The Global Catalogue of Microorganisms (GCM) 10K type strain sequencing project: providing services to taxonomists for standard genome sequencing and annotation.</title>
        <authorList>
            <consortium name="The Broad Institute Genomics Platform"/>
            <consortium name="The Broad Institute Genome Sequencing Center for Infectious Disease"/>
            <person name="Wu L."/>
            <person name="Ma J."/>
        </authorList>
    </citation>
    <scope>NUCLEOTIDE SEQUENCE [LARGE SCALE GENOMIC DNA]</scope>
    <source>
        <strain evidence="2">JCM 31920</strain>
    </source>
</reference>
<dbReference type="EMBL" id="BAABEY010000021">
    <property type="protein sequence ID" value="GAA4439431.1"/>
    <property type="molecule type" value="Genomic_DNA"/>
</dbReference>
<accession>A0ABP8LXG3</accession>
<sequence>MKKNLLVVPVLGALFTNCSEVQPKEQAVIIGNYDGTMCGQCGGTFIWTDSTTWYRADVPPEFRTDSAKAWIRFTMNEEKKPRKTATFYRFCAG</sequence>
<gene>
    <name evidence="1" type="ORF">GCM10023091_21560</name>
</gene>
<comment type="caution">
    <text evidence="1">The sequence shown here is derived from an EMBL/GenBank/DDBJ whole genome shotgun (WGS) entry which is preliminary data.</text>
</comment>
<dbReference type="RefSeq" id="WP_345028769.1">
    <property type="nucleotide sequence ID" value="NZ_BAABEY010000021.1"/>
</dbReference>
<keyword evidence="2" id="KW-1185">Reference proteome</keyword>
<organism evidence="1 2">
    <name type="scientific">Ravibacter arvi</name>
    <dbReference type="NCBI Taxonomy" id="2051041"/>
    <lineage>
        <taxon>Bacteria</taxon>
        <taxon>Pseudomonadati</taxon>
        <taxon>Bacteroidota</taxon>
        <taxon>Cytophagia</taxon>
        <taxon>Cytophagales</taxon>
        <taxon>Spirosomataceae</taxon>
        <taxon>Ravibacter</taxon>
    </lineage>
</organism>
<proteinExistence type="predicted"/>